<dbReference type="AlphaFoldDB" id="A9UW95"/>
<dbReference type="Pfam" id="PF06762">
    <property type="entry name" value="LMF1"/>
    <property type="match status" value="1"/>
</dbReference>
<dbReference type="KEGG" id="mbr:MONBRDRAFT_31918"/>
<dbReference type="EMBL" id="CH991547">
    <property type="protein sequence ID" value="EDQ90526.1"/>
    <property type="molecule type" value="Genomic_DNA"/>
</dbReference>
<dbReference type="Proteomes" id="UP000001357">
    <property type="component" value="Unassembled WGS sequence"/>
</dbReference>
<dbReference type="InterPro" id="IPR057433">
    <property type="entry name" value="LMF1/2_C"/>
</dbReference>
<feature type="domain" description="Lipase maturation factor 1/2 N-terminal" evidence="10">
    <location>
        <begin position="64"/>
        <end position="127"/>
    </location>
</feature>
<keyword evidence="13" id="KW-1185">Reference proteome</keyword>
<evidence type="ECO:0000256" key="2">
    <source>
        <dbReference type="ARBA" id="ARBA00005512"/>
    </source>
</evidence>
<feature type="transmembrane region" description="Helical" evidence="9">
    <location>
        <begin position="172"/>
        <end position="193"/>
    </location>
</feature>
<dbReference type="InParanoid" id="A9UW95"/>
<feature type="transmembrane region" description="Helical" evidence="9">
    <location>
        <begin position="26"/>
        <end position="50"/>
    </location>
</feature>
<organism evidence="12 13">
    <name type="scientific">Monosiga brevicollis</name>
    <name type="common">Choanoflagellate</name>
    <dbReference type="NCBI Taxonomy" id="81824"/>
    <lineage>
        <taxon>Eukaryota</taxon>
        <taxon>Choanoflagellata</taxon>
        <taxon>Craspedida</taxon>
        <taxon>Salpingoecidae</taxon>
        <taxon>Monosiga</taxon>
    </lineage>
</organism>
<dbReference type="PANTHER" id="PTHR14463">
    <property type="entry name" value="LIPASE MATURATION FACTOR"/>
    <property type="match status" value="1"/>
</dbReference>
<gene>
    <name evidence="12" type="ORF">MONBRDRAFT_31918</name>
</gene>
<comment type="subcellular location">
    <subcellularLocation>
        <location evidence="1">Endoplasmic reticulum membrane</location>
        <topology evidence="1">Multi-pass membrane protein</topology>
    </subcellularLocation>
</comment>
<dbReference type="InterPro" id="IPR009613">
    <property type="entry name" value="LMF"/>
</dbReference>
<evidence type="ECO:0000256" key="9">
    <source>
        <dbReference type="SAM" id="Phobius"/>
    </source>
</evidence>
<evidence type="ECO:0000256" key="5">
    <source>
        <dbReference type="ARBA" id="ARBA00022989"/>
    </source>
</evidence>
<evidence type="ECO:0000259" key="10">
    <source>
        <dbReference type="Pfam" id="PF06762"/>
    </source>
</evidence>
<dbReference type="GO" id="GO:0051604">
    <property type="term" value="P:protein maturation"/>
    <property type="evidence" value="ECO:0007669"/>
    <property type="project" value="InterPro"/>
</dbReference>
<dbReference type="PANTHER" id="PTHR14463:SF5">
    <property type="entry name" value="LIPASE MATURATION FACTOR 2"/>
    <property type="match status" value="1"/>
</dbReference>
<dbReference type="Pfam" id="PF25179">
    <property type="entry name" value="LMF1_C"/>
    <property type="match status" value="1"/>
</dbReference>
<dbReference type="RefSeq" id="XP_001744577.1">
    <property type="nucleotide sequence ID" value="XM_001744525.1"/>
</dbReference>
<evidence type="ECO:0000256" key="3">
    <source>
        <dbReference type="ARBA" id="ARBA00022692"/>
    </source>
</evidence>
<feature type="domain" description="Lipase maturation factor 1/2 C-terminal" evidence="11">
    <location>
        <begin position="220"/>
        <end position="357"/>
    </location>
</feature>
<evidence type="ECO:0000256" key="7">
    <source>
        <dbReference type="ARBA" id="ARBA00023180"/>
    </source>
</evidence>
<feature type="transmembrane region" description="Helical" evidence="9">
    <location>
        <begin position="90"/>
        <end position="111"/>
    </location>
</feature>
<protein>
    <recommendedName>
        <fullName evidence="8">Lipase maturation factor 2</fullName>
    </recommendedName>
</protein>
<proteinExistence type="inferred from homology"/>
<comment type="similarity">
    <text evidence="2">Belongs to the lipase maturation factor family.</text>
</comment>
<evidence type="ECO:0000256" key="1">
    <source>
        <dbReference type="ARBA" id="ARBA00004477"/>
    </source>
</evidence>
<keyword evidence="7" id="KW-0325">Glycoprotein</keyword>
<keyword evidence="3 9" id="KW-0812">Transmembrane</keyword>
<feature type="transmembrane region" description="Helical" evidence="9">
    <location>
        <begin position="62"/>
        <end position="84"/>
    </location>
</feature>
<evidence type="ECO:0000313" key="12">
    <source>
        <dbReference type="EMBL" id="EDQ90526.1"/>
    </source>
</evidence>
<evidence type="ECO:0000256" key="6">
    <source>
        <dbReference type="ARBA" id="ARBA00023136"/>
    </source>
</evidence>
<feature type="transmembrane region" description="Helical" evidence="9">
    <location>
        <begin position="398"/>
        <end position="424"/>
    </location>
</feature>
<evidence type="ECO:0000313" key="13">
    <source>
        <dbReference type="Proteomes" id="UP000001357"/>
    </source>
</evidence>
<keyword evidence="5 9" id="KW-1133">Transmembrane helix</keyword>
<keyword evidence="4" id="KW-0256">Endoplasmic reticulum</keyword>
<evidence type="ECO:0000259" key="11">
    <source>
        <dbReference type="Pfam" id="PF25179"/>
    </source>
</evidence>
<dbReference type="eggNOG" id="ENOG502QTN6">
    <property type="taxonomic scope" value="Eukaryota"/>
</dbReference>
<evidence type="ECO:0000256" key="8">
    <source>
        <dbReference type="ARBA" id="ARBA00040643"/>
    </source>
</evidence>
<reference evidence="12 13" key="1">
    <citation type="journal article" date="2008" name="Nature">
        <title>The genome of the choanoflagellate Monosiga brevicollis and the origin of metazoans.</title>
        <authorList>
            <consortium name="JGI Sequencing"/>
            <person name="King N."/>
            <person name="Westbrook M.J."/>
            <person name="Young S.L."/>
            <person name="Kuo A."/>
            <person name="Abedin M."/>
            <person name="Chapman J."/>
            <person name="Fairclough S."/>
            <person name="Hellsten U."/>
            <person name="Isogai Y."/>
            <person name="Letunic I."/>
            <person name="Marr M."/>
            <person name="Pincus D."/>
            <person name="Putnam N."/>
            <person name="Rokas A."/>
            <person name="Wright K.J."/>
            <person name="Zuzow R."/>
            <person name="Dirks W."/>
            <person name="Good M."/>
            <person name="Goodstein D."/>
            <person name="Lemons D."/>
            <person name="Li W."/>
            <person name="Lyons J.B."/>
            <person name="Morris A."/>
            <person name="Nichols S."/>
            <person name="Richter D.J."/>
            <person name="Salamov A."/>
            <person name="Bork P."/>
            <person name="Lim W.A."/>
            <person name="Manning G."/>
            <person name="Miller W.T."/>
            <person name="McGinnis W."/>
            <person name="Shapiro H."/>
            <person name="Tjian R."/>
            <person name="Grigoriev I.V."/>
            <person name="Rokhsar D."/>
        </authorList>
    </citation>
    <scope>NUCLEOTIDE SEQUENCE [LARGE SCALE GENOMIC DNA]</scope>
    <source>
        <strain evidence="13">MX1 / ATCC 50154</strain>
    </source>
</reference>
<name>A9UW95_MONBE</name>
<dbReference type="GeneID" id="5889836"/>
<keyword evidence="6 9" id="KW-0472">Membrane</keyword>
<accession>A9UW95</accession>
<dbReference type="FunCoup" id="A9UW95">
    <property type="interactions" value="329"/>
</dbReference>
<dbReference type="GO" id="GO:0005789">
    <property type="term" value="C:endoplasmic reticulum membrane"/>
    <property type="evidence" value="ECO:0007669"/>
    <property type="project" value="UniProtKB-SubCell"/>
</dbReference>
<evidence type="ECO:0000256" key="4">
    <source>
        <dbReference type="ARBA" id="ARBA00022824"/>
    </source>
</evidence>
<feature type="transmembrane region" description="Helical" evidence="9">
    <location>
        <begin position="123"/>
        <end position="143"/>
    </location>
</feature>
<dbReference type="InterPro" id="IPR057434">
    <property type="entry name" value="LMF1/2_N"/>
</dbReference>
<sequence length="428" mass="48527">MMELLALCGGIFSVAALFHWFFRTKLVFLGLLLAYGSLYQVGQTFLHFQIPHHETTSSLMEAVALSTVGVYVVEIGLPFLFFIPSKRVRLSAGLAQAALMLFIFVTGNYNFFNILTAVLSIPLFYDTASIAAMHIYFGAAVFWDEATGLRVTTQIQFTKAQFATFVTQSMHLGIAVGVAGFALNLLFTTWSTLRRSSPLAGYRGWEYAQAAESWTRELSVVNSYGLFRRMTGVGGRPELTVEGSVDGRHWEELLFRYKPNRPQDTLPFLAPHQPRVDWQMWFAALGSIRQNVWLQSLAVRLLEGRPDVYGLLAQSQASELWADPSHPPLYVRIRAWTYSYTSTDQGNAWWKRELQEGMYLEPVNLQTHDSAIRGLMNSLGADLPVHCNNRYLCRFLKWLQGFLVSIGFQGLWIPAWYVVCVLAFRRLT</sequence>